<dbReference type="InterPro" id="IPR004821">
    <property type="entry name" value="Cyt_trans-like"/>
</dbReference>
<dbReference type="UniPathway" id="UPA00028">
    <property type="reaction ID" value="UER00005"/>
</dbReference>
<comment type="miscellaneous">
    <text evidence="8">The reaction proceeds by a bi uni uni bi ping pong mechanism.</text>
</comment>
<dbReference type="InterPro" id="IPR014729">
    <property type="entry name" value="Rossmann-like_a/b/a_fold"/>
</dbReference>
<comment type="catalytic activity">
    <reaction evidence="7 8">
        <text>(R)-pantoate + beta-alanine + ATP = (R)-pantothenate + AMP + diphosphate + H(+)</text>
        <dbReference type="Rhea" id="RHEA:10912"/>
        <dbReference type="ChEBI" id="CHEBI:15378"/>
        <dbReference type="ChEBI" id="CHEBI:15980"/>
        <dbReference type="ChEBI" id="CHEBI:29032"/>
        <dbReference type="ChEBI" id="CHEBI:30616"/>
        <dbReference type="ChEBI" id="CHEBI:33019"/>
        <dbReference type="ChEBI" id="CHEBI:57966"/>
        <dbReference type="ChEBI" id="CHEBI:456215"/>
        <dbReference type="EC" id="6.3.2.1"/>
    </reaction>
</comment>
<gene>
    <name evidence="8 9" type="primary">panC</name>
    <name evidence="9" type="ORF">BN1048_00631</name>
</gene>
<feature type="binding site" evidence="8">
    <location>
        <begin position="182"/>
        <end position="185"/>
    </location>
    <ligand>
        <name>ATP</name>
        <dbReference type="ChEBI" id="CHEBI:30616"/>
    </ligand>
</feature>
<dbReference type="InterPro" id="IPR003721">
    <property type="entry name" value="Pantoate_ligase"/>
</dbReference>
<keyword evidence="5 8" id="KW-0547">Nucleotide-binding</keyword>
<comment type="subcellular location">
    <subcellularLocation>
        <location evidence="8">Cytoplasm</location>
    </subcellularLocation>
</comment>
<accession>A0A078M501</accession>
<dbReference type="Gene3D" id="3.40.50.620">
    <property type="entry name" value="HUPs"/>
    <property type="match status" value="1"/>
</dbReference>
<evidence type="ECO:0000256" key="8">
    <source>
        <dbReference type="HAMAP-Rule" id="MF_00158"/>
    </source>
</evidence>
<proteinExistence type="inferred from homology"/>
<comment type="function">
    <text evidence="8">Catalyzes the condensation of pantoate with beta-alanine in an ATP-dependent reaction via a pantoyl-adenylate intermediate.</text>
</comment>
<dbReference type="GO" id="GO:0015940">
    <property type="term" value="P:pantothenate biosynthetic process"/>
    <property type="evidence" value="ECO:0007669"/>
    <property type="project" value="UniProtKB-UniRule"/>
</dbReference>
<dbReference type="OrthoDB" id="9773087at2"/>
<dbReference type="STRING" id="1461582.BN1048_00631"/>
<dbReference type="InterPro" id="IPR042176">
    <property type="entry name" value="Pantoate_ligase_C"/>
</dbReference>
<keyword evidence="4 8" id="KW-0566">Pantothenate biosynthesis</keyword>
<dbReference type="GO" id="GO:0005829">
    <property type="term" value="C:cytosol"/>
    <property type="evidence" value="ECO:0007669"/>
    <property type="project" value="TreeGrafter"/>
</dbReference>
<organism evidence="9 10">
    <name type="scientific">Jeotgalicoccus saudimassiliensis</name>
    <dbReference type="NCBI Taxonomy" id="1461582"/>
    <lineage>
        <taxon>Bacteria</taxon>
        <taxon>Bacillati</taxon>
        <taxon>Bacillota</taxon>
        <taxon>Bacilli</taxon>
        <taxon>Bacillales</taxon>
        <taxon>Staphylococcaceae</taxon>
        <taxon>Jeotgalicoccus</taxon>
    </lineage>
</organism>
<dbReference type="CDD" id="cd00560">
    <property type="entry name" value="PanC"/>
    <property type="match status" value="1"/>
</dbReference>
<comment type="caution">
    <text evidence="8">Lacks conserved residue(s) required for the propagation of feature annotation.</text>
</comment>
<comment type="pathway">
    <text evidence="1 8">Cofactor biosynthesis; (R)-pantothenate biosynthesis; (R)-pantothenate from (R)-pantoate and beta-alanine: step 1/1.</text>
</comment>
<dbReference type="NCBIfam" id="TIGR00018">
    <property type="entry name" value="panC"/>
    <property type="match status" value="1"/>
</dbReference>
<dbReference type="RefSeq" id="WP_035808361.1">
    <property type="nucleotide sequence ID" value="NZ_CCSE01000001.1"/>
</dbReference>
<dbReference type="eggNOG" id="COG0414">
    <property type="taxonomic scope" value="Bacteria"/>
</dbReference>
<feature type="binding site" evidence="8">
    <location>
        <position position="151"/>
    </location>
    <ligand>
        <name>(R)-pantoate</name>
        <dbReference type="ChEBI" id="CHEBI:15980"/>
    </ligand>
</feature>
<sequence>MEHTSEIREVRALLDKKRDKTIALVPTMGFLHEGHAALIEEAKQHADIVAVSIFVNPLQFGPDEDYDSYPRDLERDLNICERHGVDIVFHPTAGEMYPDEMEFTIGIKSMAGILDGVKRPGHFEGVVTVVGKLFNIIRPDIAVFGQKDRQQLMIIERYVENFNVPVKIVGVPTKREESGLAKSSRNVYLSETEFEEAAEIHAALTNAAEQIQSGTVSADKVKSFIRLHIEQRTGGKVDDLAIHAAHDLKTVDNIDRDVIIFIAVQFEKARLIDNLYVSI</sequence>
<dbReference type="GO" id="GO:0005524">
    <property type="term" value="F:ATP binding"/>
    <property type="evidence" value="ECO:0007669"/>
    <property type="project" value="UniProtKB-KW"/>
</dbReference>
<dbReference type="EMBL" id="CCSE01000001">
    <property type="protein sequence ID" value="CDZ99741.1"/>
    <property type="molecule type" value="Genomic_DNA"/>
</dbReference>
<feature type="binding site" evidence="8">
    <location>
        <position position="59"/>
    </location>
    <ligand>
        <name>beta-alanine</name>
        <dbReference type="ChEBI" id="CHEBI:57966"/>
    </ligand>
</feature>
<comment type="subunit">
    <text evidence="8">Homodimer.</text>
</comment>
<dbReference type="HAMAP" id="MF_00158">
    <property type="entry name" value="PanC"/>
    <property type="match status" value="1"/>
</dbReference>
<keyword evidence="8" id="KW-0963">Cytoplasm</keyword>
<reference evidence="9 10" key="1">
    <citation type="submission" date="2014-07" db="EMBL/GenBank/DDBJ databases">
        <authorList>
            <person name="Urmite Genomes Urmite Genomes"/>
        </authorList>
    </citation>
    <scope>NUCLEOTIDE SEQUENCE [LARGE SCALE GENOMIC DNA]</scope>
    <source>
        <strain evidence="9 10">13MG44_air</strain>
    </source>
</reference>
<dbReference type="Gene3D" id="3.30.1300.10">
    <property type="entry name" value="Pantoate-beta-alanine ligase, C-terminal domain"/>
    <property type="match status" value="1"/>
</dbReference>
<dbReference type="PANTHER" id="PTHR21299:SF1">
    <property type="entry name" value="PANTOATE--BETA-ALANINE LIGASE"/>
    <property type="match status" value="1"/>
</dbReference>
<evidence type="ECO:0000256" key="2">
    <source>
        <dbReference type="ARBA" id="ARBA00009256"/>
    </source>
</evidence>
<dbReference type="SUPFAM" id="SSF52374">
    <property type="entry name" value="Nucleotidylyl transferase"/>
    <property type="match status" value="1"/>
</dbReference>
<evidence type="ECO:0000256" key="7">
    <source>
        <dbReference type="ARBA" id="ARBA00048258"/>
    </source>
</evidence>
<evidence type="ECO:0000256" key="1">
    <source>
        <dbReference type="ARBA" id="ARBA00004990"/>
    </source>
</evidence>
<evidence type="ECO:0000256" key="5">
    <source>
        <dbReference type="ARBA" id="ARBA00022741"/>
    </source>
</evidence>
<dbReference type="GO" id="GO:0004592">
    <property type="term" value="F:pantoate-beta-alanine ligase activity"/>
    <property type="evidence" value="ECO:0007669"/>
    <property type="project" value="UniProtKB-UniRule"/>
</dbReference>
<dbReference type="Pfam" id="PF02569">
    <property type="entry name" value="Pantoate_ligase"/>
    <property type="match status" value="1"/>
</dbReference>
<evidence type="ECO:0000256" key="3">
    <source>
        <dbReference type="ARBA" id="ARBA00022598"/>
    </source>
</evidence>
<evidence type="ECO:0000313" key="10">
    <source>
        <dbReference type="Proteomes" id="UP000044136"/>
    </source>
</evidence>
<dbReference type="Proteomes" id="UP000044136">
    <property type="component" value="Unassembled WGS sequence"/>
</dbReference>
<name>A0A078M501_9STAP</name>
<comment type="similarity">
    <text evidence="2 8">Belongs to the pantothenate synthetase family.</text>
</comment>
<protein>
    <recommendedName>
        <fullName evidence="8">Pantothenate synthetase</fullName>
        <shortName evidence="8">PS</shortName>
        <ecNumber evidence="8">6.3.2.1</ecNumber>
    </recommendedName>
    <alternativeName>
        <fullName evidence="8">Pantoate--beta-alanine ligase</fullName>
    </alternativeName>
    <alternativeName>
        <fullName evidence="8">Pantoate-activating enzyme</fullName>
    </alternativeName>
</protein>
<evidence type="ECO:0000256" key="4">
    <source>
        <dbReference type="ARBA" id="ARBA00022655"/>
    </source>
</evidence>
<dbReference type="HOGENOM" id="CLU_047148_0_0_9"/>
<dbReference type="NCBIfam" id="TIGR00125">
    <property type="entry name" value="cyt_tran_rel"/>
    <property type="match status" value="1"/>
</dbReference>
<feature type="binding site" evidence="8">
    <location>
        <begin position="28"/>
        <end position="35"/>
    </location>
    <ligand>
        <name>ATP</name>
        <dbReference type="ChEBI" id="CHEBI:30616"/>
    </ligand>
</feature>
<dbReference type="FunFam" id="3.40.50.620:FF:000013">
    <property type="entry name" value="Pantothenate synthetase"/>
    <property type="match status" value="1"/>
</dbReference>
<evidence type="ECO:0000256" key="6">
    <source>
        <dbReference type="ARBA" id="ARBA00022840"/>
    </source>
</evidence>
<dbReference type="AlphaFoldDB" id="A0A078M501"/>
<feature type="binding site" evidence="8">
    <location>
        <begin position="145"/>
        <end position="148"/>
    </location>
    <ligand>
        <name>ATP</name>
        <dbReference type="ChEBI" id="CHEBI:30616"/>
    </ligand>
</feature>
<feature type="active site" description="Proton donor" evidence="8">
    <location>
        <position position="35"/>
    </location>
</feature>
<dbReference type="EC" id="6.3.2.1" evidence="8"/>
<dbReference type="PANTHER" id="PTHR21299">
    <property type="entry name" value="CYTIDYLATE KINASE/PANTOATE-BETA-ALANINE LIGASE"/>
    <property type="match status" value="1"/>
</dbReference>
<evidence type="ECO:0000313" key="9">
    <source>
        <dbReference type="EMBL" id="CDZ99741.1"/>
    </source>
</evidence>
<keyword evidence="3 8" id="KW-0436">Ligase</keyword>
<keyword evidence="6 8" id="KW-0067">ATP-binding</keyword>
<feature type="binding site" evidence="8">
    <location>
        <position position="59"/>
    </location>
    <ligand>
        <name>(R)-pantoate</name>
        <dbReference type="ChEBI" id="CHEBI:15980"/>
    </ligand>
</feature>
<keyword evidence="10" id="KW-1185">Reference proteome</keyword>